<comment type="caution">
    <text evidence="1">The sequence shown here is derived from an EMBL/GenBank/DDBJ whole genome shotgun (WGS) entry which is preliminary data.</text>
</comment>
<proteinExistence type="predicted"/>
<reference evidence="2" key="1">
    <citation type="submission" date="2017-09" db="EMBL/GenBank/DDBJ databases">
        <title>Depth-based differentiation of microbial function through sediment-hosted aquifers and enrichment of novel symbionts in the deep terrestrial subsurface.</title>
        <authorList>
            <person name="Probst A.J."/>
            <person name="Ladd B."/>
            <person name="Jarett J.K."/>
            <person name="Geller-Mcgrath D.E."/>
            <person name="Sieber C.M.K."/>
            <person name="Emerson J.B."/>
            <person name="Anantharaman K."/>
            <person name="Thomas B.C."/>
            <person name="Malmstrom R."/>
            <person name="Stieglmeier M."/>
            <person name="Klingl A."/>
            <person name="Woyke T."/>
            <person name="Ryan C.M."/>
            <person name="Banfield J.F."/>
        </authorList>
    </citation>
    <scope>NUCLEOTIDE SEQUENCE [LARGE SCALE GENOMIC DNA]</scope>
</reference>
<dbReference type="EMBL" id="PEXI01000037">
    <property type="protein sequence ID" value="PIU24427.1"/>
    <property type="molecule type" value="Genomic_DNA"/>
</dbReference>
<name>A0A2M6YCK4_9BACT</name>
<accession>A0A2M6YCK4</accession>
<organism evidence="1 2">
    <name type="scientific">Candidatus Berkelbacteria bacterium CG08_land_8_20_14_0_20_39_8</name>
    <dbReference type="NCBI Taxonomy" id="1974511"/>
    <lineage>
        <taxon>Bacteria</taxon>
        <taxon>Candidatus Berkelbacteria</taxon>
    </lineage>
</organism>
<sequence>MNFRLKVVGSQEMPLALKKICDEINNCHYFRRDPESPRVHNQGRHLEISAKLVQIHGSDASILVISSNKDLNKTINELRGLESIQGRHWEVVPIILDRNISESC</sequence>
<gene>
    <name evidence="1" type="ORF">COT12_01095</name>
</gene>
<protein>
    <submittedName>
        <fullName evidence="1">Uncharacterized protein</fullName>
    </submittedName>
</protein>
<evidence type="ECO:0000313" key="2">
    <source>
        <dbReference type="Proteomes" id="UP000229896"/>
    </source>
</evidence>
<dbReference type="AlphaFoldDB" id="A0A2M6YCK4"/>
<dbReference type="Proteomes" id="UP000229896">
    <property type="component" value="Unassembled WGS sequence"/>
</dbReference>
<evidence type="ECO:0000313" key="1">
    <source>
        <dbReference type="EMBL" id="PIU24427.1"/>
    </source>
</evidence>